<dbReference type="EMBL" id="CH479182">
    <property type="protein sequence ID" value="EDW34325.1"/>
    <property type="molecule type" value="Genomic_DNA"/>
</dbReference>
<reference evidence="2 3" key="1">
    <citation type="journal article" date="2007" name="Nature">
        <title>Evolution of genes and genomes on the Drosophila phylogeny.</title>
        <authorList>
            <consortium name="Drosophila 12 Genomes Consortium"/>
            <person name="Clark A.G."/>
            <person name="Eisen M.B."/>
            <person name="Smith D.R."/>
            <person name="Bergman C.M."/>
            <person name="Oliver B."/>
            <person name="Markow T.A."/>
            <person name="Kaufman T.C."/>
            <person name="Kellis M."/>
            <person name="Gelbart W."/>
            <person name="Iyer V.N."/>
            <person name="Pollard D.A."/>
            <person name="Sackton T.B."/>
            <person name="Larracuente A.M."/>
            <person name="Singh N.D."/>
            <person name="Abad J.P."/>
            <person name="Abt D.N."/>
            <person name="Adryan B."/>
            <person name="Aguade M."/>
            <person name="Akashi H."/>
            <person name="Anderson W.W."/>
            <person name="Aquadro C.F."/>
            <person name="Ardell D.H."/>
            <person name="Arguello R."/>
            <person name="Artieri C.G."/>
            <person name="Barbash D.A."/>
            <person name="Barker D."/>
            <person name="Barsanti P."/>
            <person name="Batterham P."/>
            <person name="Batzoglou S."/>
            <person name="Begun D."/>
            <person name="Bhutkar A."/>
            <person name="Blanco E."/>
            <person name="Bosak S.A."/>
            <person name="Bradley R.K."/>
            <person name="Brand A.D."/>
            <person name="Brent M.R."/>
            <person name="Brooks A.N."/>
            <person name="Brown R.H."/>
            <person name="Butlin R.K."/>
            <person name="Caggese C."/>
            <person name="Calvi B.R."/>
            <person name="Bernardo de Carvalho A."/>
            <person name="Caspi A."/>
            <person name="Castrezana S."/>
            <person name="Celniker S.E."/>
            <person name="Chang J.L."/>
            <person name="Chapple C."/>
            <person name="Chatterji S."/>
            <person name="Chinwalla A."/>
            <person name="Civetta A."/>
            <person name="Clifton S.W."/>
            <person name="Comeron J.M."/>
            <person name="Costello J.C."/>
            <person name="Coyne J.A."/>
            <person name="Daub J."/>
            <person name="David R.G."/>
            <person name="Delcher A.L."/>
            <person name="Delehaunty K."/>
            <person name="Do C.B."/>
            <person name="Ebling H."/>
            <person name="Edwards K."/>
            <person name="Eickbush T."/>
            <person name="Evans J.D."/>
            <person name="Filipski A."/>
            <person name="Findeiss S."/>
            <person name="Freyhult E."/>
            <person name="Fulton L."/>
            <person name="Fulton R."/>
            <person name="Garcia A.C."/>
            <person name="Gardiner A."/>
            <person name="Garfield D.A."/>
            <person name="Garvin B.E."/>
            <person name="Gibson G."/>
            <person name="Gilbert D."/>
            <person name="Gnerre S."/>
            <person name="Godfrey J."/>
            <person name="Good R."/>
            <person name="Gotea V."/>
            <person name="Gravely B."/>
            <person name="Greenberg A.J."/>
            <person name="Griffiths-Jones S."/>
            <person name="Gross S."/>
            <person name="Guigo R."/>
            <person name="Gustafson E.A."/>
            <person name="Haerty W."/>
            <person name="Hahn M.W."/>
            <person name="Halligan D.L."/>
            <person name="Halpern A.L."/>
            <person name="Halter G.M."/>
            <person name="Han M.V."/>
            <person name="Heger A."/>
            <person name="Hillier L."/>
            <person name="Hinrichs A.S."/>
            <person name="Holmes I."/>
            <person name="Hoskins R.A."/>
            <person name="Hubisz M.J."/>
            <person name="Hultmark D."/>
            <person name="Huntley M.A."/>
            <person name="Jaffe D.B."/>
            <person name="Jagadeeshan S."/>
            <person name="Jeck W.R."/>
            <person name="Johnson J."/>
            <person name="Jones C.D."/>
            <person name="Jordan W.C."/>
            <person name="Karpen G.H."/>
            <person name="Kataoka E."/>
            <person name="Keightley P.D."/>
            <person name="Kheradpour P."/>
            <person name="Kirkness E.F."/>
            <person name="Koerich L.B."/>
            <person name="Kristiansen K."/>
            <person name="Kudrna D."/>
            <person name="Kulathinal R.J."/>
            <person name="Kumar S."/>
            <person name="Kwok R."/>
            <person name="Lander E."/>
            <person name="Langley C.H."/>
            <person name="Lapoint R."/>
            <person name="Lazzaro B.P."/>
            <person name="Lee S.J."/>
            <person name="Levesque L."/>
            <person name="Li R."/>
            <person name="Lin C.F."/>
            <person name="Lin M.F."/>
            <person name="Lindblad-Toh K."/>
            <person name="Llopart A."/>
            <person name="Long M."/>
            <person name="Low L."/>
            <person name="Lozovsky E."/>
            <person name="Lu J."/>
            <person name="Luo M."/>
            <person name="Machado C.A."/>
            <person name="Makalowski W."/>
            <person name="Marzo M."/>
            <person name="Matsuda M."/>
            <person name="Matzkin L."/>
            <person name="McAllister B."/>
            <person name="McBride C.S."/>
            <person name="McKernan B."/>
            <person name="McKernan K."/>
            <person name="Mendez-Lago M."/>
            <person name="Minx P."/>
            <person name="Mollenhauer M.U."/>
            <person name="Montooth K."/>
            <person name="Mount S.M."/>
            <person name="Mu X."/>
            <person name="Myers E."/>
            <person name="Negre B."/>
            <person name="Newfeld S."/>
            <person name="Nielsen R."/>
            <person name="Noor M.A."/>
            <person name="O'Grady P."/>
            <person name="Pachter L."/>
            <person name="Papaceit M."/>
            <person name="Parisi M.J."/>
            <person name="Parisi M."/>
            <person name="Parts L."/>
            <person name="Pedersen J.S."/>
            <person name="Pesole G."/>
            <person name="Phillippy A.M."/>
            <person name="Ponting C.P."/>
            <person name="Pop M."/>
            <person name="Porcelli D."/>
            <person name="Powell J.R."/>
            <person name="Prohaska S."/>
            <person name="Pruitt K."/>
            <person name="Puig M."/>
            <person name="Quesneville H."/>
            <person name="Ram K.R."/>
            <person name="Rand D."/>
            <person name="Rasmussen M.D."/>
            <person name="Reed L.K."/>
            <person name="Reenan R."/>
            <person name="Reily A."/>
            <person name="Remington K.A."/>
            <person name="Rieger T.T."/>
            <person name="Ritchie M.G."/>
            <person name="Robin C."/>
            <person name="Rogers Y.H."/>
            <person name="Rohde C."/>
            <person name="Rozas J."/>
            <person name="Rubenfield M.J."/>
            <person name="Ruiz A."/>
            <person name="Russo S."/>
            <person name="Salzberg S.L."/>
            <person name="Sanchez-Gracia A."/>
            <person name="Saranga D.J."/>
            <person name="Sato H."/>
            <person name="Schaeffer S.W."/>
            <person name="Schatz M.C."/>
            <person name="Schlenke T."/>
            <person name="Schwartz R."/>
            <person name="Segarra C."/>
            <person name="Singh R.S."/>
            <person name="Sirot L."/>
            <person name="Sirota M."/>
            <person name="Sisneros N.B."/>
            <person name="Smith C.D."/>
            <person name="Smith T.F."/>
            <person name="Spieth J."/>
            <person name="Stage D.E."/>
            <person name="Stark A."/>
            <person name="Stephan W."/>
            <person name="Strausberg R.L."/>
            <person name="Strempel S."/>
            <person name="Sturgill D."/>
            <person name="Sutton G."/>
            <person name="Sutton G.G."/>
            <person name="Tao W."/>
            <person name="Teichmann S."/>
            <person name="Tobari Y.N."/>
            <person name="Tomimura Y."/>
            <person name="Tsolas J.M."/>
            <person name="Valente V.L."/>
            <person name="Venter E."/>
            <person name="Venter J.C."/>
            <person name="Vicario S."/>
            <person name="Vieira F.G."/>
            <person name="Vilella A.J."/>
            <person name="Villasante A."/>
            <person name="Walenz B."/>
            <person name="Wang J."/>
            <person name="Wasserman M."/>
            <person name="Watts T."/>
            <person name="Wilson D."/>
            <person name="Wilson R.K."/>
            <person name="Wing R.A."/>
            <person name="Wolfner M.F."/>
            <person name="Wong A."/>
            <person name="Wong G.K."/>
            <person name="Wu C.I."/>
            <person name="Wu G."/>
            <person name="Yamamoto D."/>
            <person name="Yang H.P."/>
            <person name="Yang S.P."/>
            <person name="Yorke J.A."/>
            <person name="Yoshida K."/>
            <person name="Zdobnov E."/>
            <person name="Zhang P."/>
            <person name="Zhang Y."/>
            <person name="Zimin A.V."/>
            <person name="Baldwin J."/>
            <person name="Abdouelleil A."/>
            <person name="Abdulkadir J."/>
            <person name="Abebe A."/>
            <person name="Abera B."/>
            <person name="Abreu J."/>
            <person name="Acer S.C."/>
            <person name="Aftuck L."/>
            <person name="Alexander A."/>
            <person name="An P."/>
            <person name="Anderson E."/>
            <person name="Anderson S."/>
            <person name="Arachi H."/>
            <person name="Azer M."/>
            <person name="Bachantsang P."/>
            <person name="Barry A."/>
            <person name="Bayul T."/>
            <person name="Berlin A."/>
            <person name="Bessette D."/>
            <person name="Bloom T."/>
            <person name="Blye J."/>
            <person name="Boguslavskiy L."/>
            <person name="Bonnet C."/>
            <person name="Boukhgalter B."/>
            <person name="Bourzgui I."/>
            <person name="Brown A."/>
            <person name="Cahill P."/>
            <person name="Channer S."/>
            <person name="Cheshatsang Y."/>
            <person name="Chuda L."/>
            <person name="Citroen M."/>
            <person name="Collymore A."/>
            <person name="Cooke P."/>
            <person name="Costello M."/>
            <person name="D'Aco K."/>
            <person name="Daza R."/>
            <person name="De Haan G."/>
            <person name="DeGray S."/>
            <person name="DeMaso C."/>
            <person name="Dhargay N."/>
            <person name="Dooley K."/>
            <person name="Dooley E."/>
            <person name="Doricent M."/>
            <person name="Dorje P."/>
            <person name="Dorjee K."/>
            <person name="Dupes A."/>
            <person name="Elong R."/>
            <person name="Falk J."/>
            <person name="Farina A."/>
            <person name="Faro S."/>
            <person name="Ferguson D."/>
            <person name="Fisher S."/>
            <person name="Foley C.D."/>
            <person name="Franke A."/>
            <person name="Friedrich D."/>
            <person name="Gadbois L."/>
            <person name="Gearin G."/>
            <person name="Gearin C.R."/>
            <person name="Giannoukos G."/>
            <person name="Goode T."/>
            <person name="Graham J."/>
            <person name="Grandbois E."/>
            <person name="Grewal S."/>
            <person name="Gyaltsen K."/>
            <person name="Hafez N."/>
            <person name="Hagos B."/>
            <person name="Hall J."/>
            <person name="Henson C."/>
            <person name="Hollinger A."/>
            <person name="Honan T."/>
            <person name="Huard M.D."/>
            <person name="Hughes L."/>
            <person name="Hurhula B."/>
            <person name="Husby M.E."/>
            <person name="Kamat A."/>
            <person name="Kanga B."/>
            <person name="Kashin S."/>
            <person name="Khazanovich D."/>
            <person name="Kisner P."/>
            <person name="Lance K."/>
            <person name="Lara M."/>
            <person name="Lee W."/>
            <person name="Lennon N."/>
            <person name="Letendre F."/>
            <person name="LeVine R."/>
            <person name="Lipovsky A."/>
            <person name="Liu X."/>
            <person name="Liu J."/>
            <person name="Liu S."/>
            <person name="Lokyitsang T."/>
            <person name="Lokyitsang Y."/>
            <person name="Lubonja R."/>
            <person name="Lui A."/>
            <person name="MacDonald P."/>
            <person name="Magnisalis V."/>
            <person name="Maru K."/>
            <person name="Matthews C."/>
            <person name="McCusker W."/>
            <person name="McDonough S."/>
            <person name="Mehta T."/>
            <person name="Meldrim J."/>
            <person name="Meneus L."/>
            <person name="Mihai O."/>
            <person name="Mihalev A."/>
            <person name="Mihova T."/>
            <person name="Mittelman R."/>
            <person name="Mlenga V."/>
            <person name="Montmayeur A."/>
            <person name="Mulrain L."/>
            <person name="Navidi A."/>
            <person name="Naylor J."/>
            <person name="Negash T."/>
            <person name="Nguyen T."/>
            <person name="Nguyen N."/>
            <person name="Nicol R."/>
            <person name="Norbu C."/>
            <person name="Norbu N."/>
            <person name="Novod N."/>
            <person name="O'Neill B."/>
            <person name="Osman S."/>
            <person name="Markiewicz E."/>
            <person name="Oyono O.L."/>
            <person name="Patti C."/>
            <person name="Phunkhang P."/>
            <person name="Pierre F."/>
            <person name="Priest M."/>
            <person name="Raghuraman S."/>
            <person name="Rege F."/>
            <person name="Reyes R."/>
            <person name="Rise C."/>
            <person name="Rogov P."/>
            <person name="Ross K."/>
            <person name="Ryan E."/>
            <person name="Settipalli S."/>
            <person name="Shea T."/>
            <person name="Sherpa N."/>
            <person name="Shi L."/>
            <person name="Shih D."/>
            <person name="Sparrow T."/>
            <person name="Spaulding J."/>
            <person name="Stalker J."/>
            <person name="Stange-Thomann N."/>
            <person name="Stavropoulos S."/>
            <person name="Stone C."/>
            <person name="Strader C."/>
            <person name="Tesfaye S."/>
            <person name="Thomson T."/>
            <person name="Thoulutsang Y."/>
            <person name="Thoulutsang D."/>
            <person name="Topham K."/>
            <person name="Topping I."/>
            <person name="Tsamla T."/>
            <person name="Vassiliev H."/>
            <person name="Vo A."/>
            <person name="Wangchuk T."/>
            <person name="Wangdi T."/>
            <person name="Weiand M."/>
            <person name="Wilkinson J."/>
            <person name="Wilson A."/>
            <person name="Yadav S."/>
            <person name="Young G."/>
            <person name="Yu Q."/>
            <person name="Zembek L."/>
            <person name="Zhong D."/>
            <person name="Zimmer A."/>
            <person name="Zwirko Z."/>
            <person name="Jaffe D.B."/>
            <person name="Alvarez P."/>
            <person name="Brockman W."/>
            <person name="Butler J."/>
            <person name="Chin C."/>
            <person name="Gnerre S."/>
            <person name="Grabherr M."/>
            <person name="Kleber M."/>
            <person name="Mauceli E."/>
            <person name="MacCallum I."/>
        </authorList>
    </citation>
    <scope>NUCLEOTIDE SEQUENCE [LARGE SCALE GENOMIC DNA]</scope>
    <source>
        <strain evidence="3">MSH-3 / Tucson 14011-0111.49</strain>
    </source>
</reference>
<organism evidence="3">
    <name type="scientific">Drosophila persimilis</name>
    <name type="common">Fruit fly</name>
    <dbReference type="NCBI Taxonomy" id="7234"/>
    <lineage>
        <taxon>Eukaryota</taxon>
        <taxon>Metazoa</taxon>
        <taxon>Ecdysozoa</taxon>
        <taxon>Arthropoda</taxon>
        <taxon>Hexapoda</taxon>
        <taxon>Insecta</taxon>
        <taxon>Pterygota</taxon>
        <taxon>Neoptera</taxon>
        <taxon>Endopterygota</taxon>
        <taxon>Diptera</taxon>
        <taxon>Brachycera</taxon>
        <taxon>Muscomorpha</taxon>
        <taxon>Ephydroidea</taxon>
        <taxon>Drosophilidae</taxon>
        <taxon>Drosophila</taxon>
        <taxon>Sophophora</taxon>
    </lineage>
</organism>
<name>B4GFE0_DROPE</name>
<feature type="region of interest" description="Disordered" evidence="1">
    <location>
        <begin position="29"/>
        <end position="230"/>
    </location>
</feature>
<gene>
    <name evidence="2" type="primary">Dper\GL22190</name>
    <name evidence="2" type="ORF">Dper_GL22190</name>
</gene>
<proteinExistence type="predicted"/>
<evidence type="ECO:0000256" key="1">
    <source>
        <dbReference type="SAM" id="MobiDB-lite"/>
    </source>
</evidence>
<feature type="compositionally biased region" description="Basic and acidic residues" evidence="1">
    <location>
        <begin position="81"/>
        <end position="104"/>
    </location>
</feature>
<dbReference type="OMA" id="GSPEIVY"/>
<dbReference type="AlphaFoldDB" id="B4GFE0"/>
<protein>
    <submittedName>
        <fullName evidence="2">GL22190</fullName>
    </submittedName>
</protein>
<sequence length="280" mass="31917">MSIIDNGKYRLRKDWASASIPSLVNIDEHEGDAADESSLNITAPLPPQKPPRRSSLALGLFSGLKSDKSQKRRSSIAVSFLRRDSSKNSTKDSYESAVRSEKSDGSGTPTNSPEIPIYSSEENIRASSPNEPGKQTYFEDGSQTPRPVLQGLNSSYEAAPQRRRRSSLQTKLDRHRRKKMEYINQRSLDSTAGMTYSESHSDLTNDVSAGRQADDEDENENEDDDIIDPREHGEYFPREKRHSWWNIFVPDNFKNRFVRDSPREPHLYLVFNKRLALPRD</sequence>
<dbReference type="Proteomes" id="UP000008744">
    <property type="component" value="Unassembled WGS sequence"/>
</dbReference>
<feature type="compositionally biased region" description="Polar residues" evidence="1">
    <location>
        <begin position="184"/>
        <end position="207"/>
    </location>
</feature>
<feature type="compositionally biased region" description="Acidic residues" evidence="1">
    <location>
        <begin position="214"/>
        <end position="226"/>
    </location>
</feature>
<feature type="compositionally biased region" description="Polar residues" evidence="1">
    <location>
        <begin position="141"/>
        <end position="156"/>
    </location>
</feature>
<keyword evidence="3" id="KW-1185">Reference proteome</keyword>
<evidence type="ECO:0000313" key="2">
    <source>
        <dbReference type="EMBL" id="EDW34325.1"/>
    </source>
</evidence>
<dbReference type="OrthoDB" id="26679at2759"/>
<dbReference type="PhylomeDB" id="B4GFE0"/>
<dbReference type="eggNOG" id="KOG2372">
    <property type="taxonomic scope" value="Eukaryota"/>
</dbReference>
<evidence type="ECO:0000313" key="3">
    <source>
        <dbReference type="Proteomes" id="UP000008744"/>
    </source>
</evidence>
<dbReference type="HOGENOM" id="CLU_970689_0_0_1"/>
<accession>B4GFE0</accession>